<keyword evidence="3" id="KW-1185">Reference proteome</keyword>
<evidence type="ECO:0000313" key="3">
    <source>
        <dbReference type="Proteomes" id="UP001176941"/>
    </source>
</evidence>
<evidence type="ECO:0000256" key="1">
    <source>
        <dbReference type="SAM" id="MobiDB-lite"/>
    </source>
</evidence>
<dbReference type="Proteomes" id="UP001176941">
    <property type="component" value="Chromosome 6"/>
</dbReference>
<dbReference type="EMBL" id="OX459942">
    <property type="protein sequence ID" value="CAI9177342.1"/>
    <property type="molecule type" value="Genomic_DNA"/>
</dbReference>
<feature type="compositionally biased region" description="Polar residues" evidence="1">
    <location>
        <begin position="99"/>
        <end position="108"/>
    </location>
</feature>
<gene>
    <name evidence="2" type="ORF">MRATA1EN1_LOCUS26304</name>
</gene>
<reference evidence="2" key="1">
    <citation type="submission" date="2023-04" db="EMBL/GenBank/DDBJ databases">
        <authorList>
            <consortium name="ELIXIR-Norway"/>
        </authorList>
    </citation>
    <scope>NUCLEOTIDE SEQUENCE [LARGE SCALE GENOMIC DNA]</scope>
</reference>
<evidence type="ECO:0000313" key="2">
    <source>
        <dbReference type="EMBL" id="CAI9177342.1"/>
    </source>
</evidence>
<feature type="region of interest" description="Disordered" evidence="1">
    <location>
        <begin position="1"/>
        <end position="29"/>
    </location>
</feature>
<proteinExistence type="predicted"/>
<sequence length="108" mass="12547">MTKSKPVKREHKRGSPFPGYLLRDSPTHPTKTTIENFYCNLEVDQHDQMHPDFLLFPFCRKGKKNGETWRSHNSALAWEDNTLGMKLYQEESTRKEPASLNQPGLSSR</sequence>
<protein>
    <submittedName>
        <fullName evidence="2">Uncharacterized protein</fullName>
    </submittedName>
</protein>
<organism evidence="2 3">
    <name type="scientific">Rangifer tarandus platyrhynchus</name>
    <name type="common">Svalbard reindeer</name>
    <dbReference type="NCBI Taxonomy" id="3082113"/>
    <lineage>
        <taxon>Eukaryota</taxon>
        <taxon>Metazoa</taxon>
        <taxon>Chordata</taxon>
        <taxon>Craniata</taxon>
        <taxon>Vertebrata</taxon>
        <taxon>Euteleostomi</taxon>
        <taxon>Mammalia</taxon>
        <taxon>Eutheria</taxon>
        <taxon>Laurasiatheria</taxon>
        <taxon>Artiodactyla</taxon>
        <taxon>Ruminantia</taxon>
        <taxon>Pecora</taxon>
        <taxon>Cervidae</taxon>
        <taxon>Odocoileinae</taxon>
        <taxon>Rangifer</taxon>
    </lineage>
</organism>
<accession>A0ABN8ZX63</accession>
<feature type="region of interest" description="Disordered" evidence="1">
    <location>
        <begin position="89"/>
        <end position="108"/>
    </location>
</feature>
<name>A0ABN8ZX63_RANTA</name>
<feature type="compositionally biased region" description="Basic residues" evidence="1">
    <location>
        <begin position="1"/>
        <end position="14"/>
    </location>
</feature>